<comment type="caution">
    <text evidence="1">The sequence shown here is derived from an EMBL/GenBank/DDBJ whole genome shotgun (WGS) entry which is preliminary data.</text>
</comment>
<proteinExistence type="predicted"/>
<reference evidence="1" key="1">
    <citation type="journal article" date="2014" name="Int. J. Syst. Evol. Microbiol.">
        <title>Complete genome sequence of Corynebacterium casei LMG S-19264T (=DSM 44701T), isolated from a smear-ripened cheese.</title>
        <authorList>
            <consortium name="US DOE Joint Genome Institute (JGI-PGF)"/>
            <person name="Walter F."/>
            <person name="Albersmeier A."/>
            <person name="Kalinowski J."/>
            <person name="Ruckert C."/>
        </authorList>
    </citation>
    <scope>NUCLEOTIDE SEQUENCE</scope>
    <source>
        <strain evidence="1">KCTC 12870</strain>
    </source>
</reference>
<evidence type="ECO:0000313" key="2">
    <source>
        <dbReference type="Proteomes" id="UP000642829"/>
    </source>
</evidence>
<keyword evidence="2" id="KW-1185">Reference proteome</keyword>
<organism evidence="1 2">
    <name type="scientific">Cerasicoccus arenae</name>
    <dbReference type="NCBI Taxonomy" id="424488"/>
    <lineage>
        <taxon>Bacteria</taxon>
        <taxon>Pseudomonadati</taxon>
        <taxon>Verrucomicrobiota</taxon>
        <taxon>Opitutia</taxon>
        <taxon>Puniceicoccales</taxon>
        <taxon>Cerasicoccaceae</taxon>
        <taxon>Cerasicoccus</taxon>
    </lineage>
</organism>
<gene>
    <name evidence="1" type="ORF">GCM10007047_23470</name>
</gene>
<dbReference type="Proteomes" id="UP000642829">
    <property type="component" value="Unassembled WGS sequence"/>
</dbReference>
<accession>A0A8J3DGW7</accession>
<dbReference type="AlphaFoldDB" id="A0A8J3DGW7"/>
<evidence type="ECO:0000313" key="1">
    <source>
        <dbReference type="EMBL" id="GHC05795.1"/>
    </source>
</evidence>
<dbReference type="EMBL" id="BMXG01000014">
    <property type="protein sequence ID" value="GHC05795.1"/>
    <property type="molecule type" value="Genomic_DNA"/>
</dbReference>
<name>A0A8J3DGW7_9BACT</name>
<sequence length="100" mass="11805">MITQGQIYETNTDIPIICMTSWRAPFTGGHDRILKKGEKFKVSHDPAEKASAVYCDPLRYKELHKKMVPRGDRMRFWVYAGYYFCIKLEIIRNECKLVEE</sequence>
<reference evidence="1" key="2">
    <citation type="submission" date="2020-09" db="EMBL/GenBank/DDBJ databases">
        <authorList>
            <person name="Sun Q."/>
            <person name="Kim S."/>
        </authorList>
    </citation>
    <scope>NUCLEOTIDE SEQUENCE</scope>
    <source>
        <strain evidence="1">KCTC 12870</strain>
    </source>
</reference>
<protein>
    <submittedName>
        <fullName evidence="1">Uncharacterized protein</fullName>
    </submittedName>
</protein>